<dbReference type="AlphaFoldDB" id="A0A6A4KE93"/>
<keyword evidence="2" id="KW-0812">Transmembrane</keyword>
<evidence type="ECO:0000313" key="3">
    <source>
        <dbReference type="EMBL" id="KAE9444945.1"/>
    </source>
</evidence>
<evidence type="ECO:0000256" key="2">
    <source>
        <dbReference type="SAM" id="Phobius"/>
    </source>
</evidence>
<dbReference type="GO" id="GO:0005886">
    <property type="term" value="C:plasma membrane"/>
    <property type="evidence" value="ECO:0007669"/>
    <property type="project" value="TreeGrafter"/>
</dbReference>
<keyword evidence="2" id="KW-1133">Transmembrane helix</keyword>
<dbReference type="PANTHER" id="PTHR31414:SF15">
    <property type="entry name" value="PLASMA MEMBRANE FUSION PROTEIN"/>
    <property type="match status" value="1"/>
</dbReference>
<reference evidence="3" key="1">
    <citation type="journal article" date="2019" name="Genome Biol. Evol.">
        <title>The Rhododendron genome and chromosomal organization provide insight into shared whole-genome duplications across the heath family (Ericaceae).</title>
        <authorList>
            <person name="Soza V.L."/>
            <person name="Lindsley D."/>
            <person name="Waalkes A."/>
            <person name="Ramage E."/>
            <person name="Patwardhan R.P."/>
            <person name="Burton J.N."/>
            <person name="Adey A."/>
            <person name="Kumar A."/>
            <person name="Qiu R."/>
            <person name="Shendure J."/>
            <person name="Hall B."/>
        </authorList>
    </citation>
    <scope>NUCLEOTIDE SEQUENCE</scope>
    <source>
        <strain evidence="3">RSF 1966-606</strain>
    </source>
</reference>
<protein>
    <submittedName>
        <fullName evidence="3">Uncharacterized protein</fullName>
    </submittedName>
</protein>
<dbReference type="PANTHER" id="PTHR31414">
    <property type="entry name" value="TRANSMEMBRANE PROTEIN DDB_G0292058"/>
    <property type="match status" value="1"/>
</dbReference>
<proteinExistence type="predicted"/>
<accession>A0A6A4KE93</accession>
<feature type="coiled-coil region" evidence="1">
    <location>
        <begin position="64"/>
        <end position="91"/>
    </location>
</feature>
<dbReference type="InterPro" id="IPR040283">
    <property type="entry name" value="DDB_G0292058-like"/>
</dbReference>
<evidence type="ECO:0000256" key="1">
    <source>
        <dbReference type="SAM" id="Coils"/>
    </source>
</evidence>
<gene>
    <name evidence="3" type="ORF">C3L33_23158</name>
</gene>
<organism evidence="3">
    <name type="scientific">Rhododendron williamsianum</name>
    <dbReference type="NCBI Taxonomy" id="262921"/>
    <lineage>
        <taxon>Eukaryota</taxon>
        <taxon>Viridiplantae</taxon>
        <taxon>Streptophyta</taxon>
        <taxon>Embryophyta</taxon>
        <taxon>Tracheophyta</taxon>
        <taxon>Spermatophyta</taxon>
        <taxon>Magnoliopsida</taxon>
        <taxon>eudicotyledons</taxon>
        <taxon>Gunneridae</taxon>
        <taxon>Pentapetalae</taxon>
        <taxon>asterids</taxon>
        <taxon>Ericales</taxon>
        <taxon>Ericaceae</taxon>
        <taxon>Ericoideae</taxon>
        <taxon>Rhodoreae</taxon>
        <taxon>Rhododendron</taxon>
    </lineage>
</organism>
<dbReference type="OrthoDB" id="1937321at2759"/>
<name>A0A6A4KE93_9ERIC</name>
<feature type="transmembrane region" description="Helical" evidence="2">
    <location>
        <begin position="132"/>
        <end position="157"/>
    </location>
</feature>
<feature type="non-terminal residue" evidence="3">
    <location>
        <position position="1"/>
    </location>
</feature>
<feature type="transmembrane region" description="Helical" evidence="2">
    <location>
        <begin position="99"/>
        <end position="126"/>
    </location>
</feature>
<keyword evidence="1" id="KW-0175">Coiled coil</keyword>
<keyword evidence="2" id="KW-0472">Membrane</keyword>
<dbReference type="GO" id="GO:0009506">
    <property type="term" value="C:plasmodesma"/>
    <property type="evidence" value="ECO:0007669"/>
    <property type="project" value="TreeGrafter"/>
</dbReference>
<dbReference type="EMBL" id="QEFC01004832">
    <property type="protein sequence ID" value="KAE9444945.1"/>
    <property type="molecule type" value="Genomic_DNA"/>
</dbReference>
<sequence>MFVFGNYRAGSVFLYTGQEKFQESQVTVLSYVLKQADTVVQNLRNVFNYLMGAKKIGEGQAYFSADLQAQISDMQRNINDLADNLRNVTGKSSGDIRKYVAPLGVILIYVAAAMLLLASLGFLFSILGLQGLLYFLVVIAWIAVVVTFTLSGIFLLVHK</sequence>
<comment type="caution">
    <text evidence="3">The sequence shown here is derived from an EMBL/GenBank/DDBJ whole genome shotgun (WGS) entry which is preliminary data.</text>
</comment>